<evidence type="ECO:0000313" key="5">
    <source>
        <dbReference type="Proteomes" id="UP000011744"/>
    </source>
</evidence>
<comment type="caution">
    <text evidence="4">The sequence shown here is derived from an EMBL/GenBank/DDBJ whole genome shotgun (WGS) entry which is preliminary data.</text>
</comment>
<dbReference type="InterPro" id="IPR041690">
    <property type="entry name" value="Cadherin_5"/>
</dbReference>
<evidence type="ECO:0000256" key="1">
    <source>
        <dbReference type="SAM" id="MobiDB-lite"/>
    </source>
</evidence>
<dbReference type="InterPro" id="IPR010221">
    <property type="entry name" value="VCBS_dom"/>
</dbReference>
<protein>
    <submittedName>
        <fullName evidence="4">Type V secretory pathway</fullName>
    </submittedName>
</protein>
<dbReference type="InterPro" id="IPR040853">
    <property type="entry name" value="RapA2_cadherin-like"/>
</dbReference>
<keyword evidence="5" id="KW-1185">Reference proteome</keyword>
<dbReference type="NCBIfam" id="TIGR01965">
    <property type="entry name" value="VCBS_repeat"/>
    <property type="match status" value="3"/>
</dbReference>
<dbReference type="RefSeq" id="WP_008621672.1">
    <property type="nucleotide sequence ID" value="NZ_AONQ01000095.1"/>
</dbReference>
<dbReference type="OrthoDB" id="7329695at2"/>
<feature type="domain" description="Cadherin-like" evidence="3">
    <location>
        <begin position="521"/>
        <end position="614"/>
    </location>
</feature>
<dbReference type="STRING" id="1244869.H261_21139"/>
<gene>
    <name evidence="4" type="ORF">H261_21139</name>
</gene>
<accession>M2ZKT8</accession>
<dbReference type="eggNOG" id="COG2931">
    <property type="taxonomic scope" value="Bacteria"/>
</dbReference>
<evidence type="ECO:0000259" key="2">
    <source>
        <dbReference type="Pfam" id="PF17803"/>
    </source>
</evidence>
<dbReference type="Pfam" id="PF17963">
    <property type="entry name" value="Big_9"/>
    <property type="match status" value="1"/>
</dbReference>
<dbReference type="Proteomes" id="UP000011744">
    <property type="component" value="Unassembled WGS sequence"/>
</dbReference>
<feature type="region of interest" description="Disordered" evidence="1">
    <location>
        <begin position="1"/>
        <end position="31"/>
    </location>
</feature>
<dbReference type="EMBL" id="AONQ01000095">
    <property type="protein sequence ID" value="EME67917.1"/>
    <property type="molecule type" value="Genomic_DNA"/>
</dbReference>
<dbReference type="InterPro" id="IPR013783">
    <property type="entry name" value="Ig-like_fold"/>
</dbReference>
<sequence>MAENNNSNPPNDQNANDQHDGAEENAQQSLDDLTVLQNVQNQNMGDARLNVARSVDVSDTQLGNLANVQQGSTGNPQVQNLGGIAGGANISIDVAIESAKDNTVAPPELESLTDDVRDEAAAIVVNPGGAKPLNVKELPDLAKPDAEFQEQDAALGQPITLAPPGGFVANALLQEGVPEAPAAEEEAEEEAEPEIVAAVNQAPTVSPENLETTDDDTSVEGNVGAVDPDGDALTYSLVGAGADGRLDTGYGYVTIDASGRYTFTPDDRADAIAAGDERQLSFTVNVSDGTNVTTAQVGIDLNGSNDLATISGDLADVTGAVVEDGGLTASGKLSVSDDDTGEAHVQAFSETTDEGTFTINENGEWNFALNNGNADIQGLAEGETLTKTFTVTSADGTDTQEVTVTIAGTNDGPTVSAGDDIVIDEDSTFSGTAVGGDIDVGDRLTYALVDEDGNRVTSLDTDYGTVTIDAETGQYTFTPSEAAGELGVGESAPDSFKVVSIDNNGAVSAVDSVQVTITGSNDGPFVSDTVTLAGAVEDTSFTITREQLLSKAYDVDGGDLEISNLSASNGTITANDDGSYTFTPGENFNGNVDLSYTISDGQGGTTAGSASFDVAAVNDGPTTSEVSLASGTEDRSFTITAE</sequence>
<evidence type="ECO:0000313" key="4">
    <source>
        <dbReference type="EMBL" id="EME67917.1"/>
    </source>
</evidence>
<feature type="region of interest" description="Disordered" evidence="1">
    <location>
        <begin position="206"/>
        <end position="227"/>
    </location>
</feature>
<name>M2ZKT8_9PROT</name>
<dbReference type="Gene3D" id="2.60.40.10">
    <property type="entry name" value="Immunoglobulins"/>
    <property type="match status" value="1"/>
</dbReference>
<feature type="compositionally biased region" description="Low complexity" evidence="1">
    <location>
        <begin position="1"/>
        <end position="16"/>
    </location>
</feature>
<evidence type="ECO:0000259" key="3">
    <source>
        <dbReference type="Pfam" id="PF17892"/>
    </source>
</evidence>
<proteinExistence type="predicted"/>
<dbReference type="NCBIfam" id="NF012211">
    <property type="entry name" value="tand_rpt_95"/>
    <property type="match status" value="1"/>
</dbReference>
<organism evidence="4 5">
    <name type="scientific">Paramagnetospirillum caucaseum</name>
    <dbReference type="NCBI Taxonomy" id="1244869"/>
    <lineage>
        <taxon>Bacteria</taxon>
        <taxon>Pseudomonadati</taxon>
        <taxon>Pseudomonadota</taxon>
        <taxon>Alphaproteobacteria</taxon>
        <taxon>Rhodospirillales</taxon>
        <taxon>Magnetospirillaceae</taxon>
        <taxon>Paramagnetospirillum</taxon>
    </lineage>
</organism>
<dbReference type="Gene3D" id="2.60.40.2810">
    <property type="match status" value="1"/>
</dbReference>
<dbReference type="Pfam" id="PF17892">
    <property type="entry name" value="Cadherin_5"/>
    <property type="match status" value="1"/>
</dbReference>
<feature type="domain" description="RapA2 cadherin-like" evidence="2">
    <location>
        <begin position="401"/>
        <end position="477"/>
    </location>
</feature>
<feature type="non-terminal residue" evidence="4">
    <location>
        <position position="642"/>
    </location>
</feature>
<dbReference type="AlphaFoldDB" id="M2ZKT8"/>
<reference evidence="4 5" key="1">
    <citation type="journal article" date="2014" name="Genome Announc.">
        <title>Draft Genome Sequence of Magnetospirillum sp. Strain SO-1, a Freshwater Magnetotactic Bacterium Isolated from the Ol'khovka River, Russia.</title>
        <authorList>
            <person name="Grouzdev D.S."/>
            <person name="Dziuba M.V."/>
            <person name="Sukhacheva M.S."/>
            <person name="Mardanov A.V."/>
            <person name="Beletskiy A.V."/>
            <person name="Kuznetsov B.B."/>
            <person name="Skryabin K.G."/>
        </authorList>
    </citation>
    <scope>NUCLEOTIDE SEQUENCE [LARGE SCALE GENOMIC DNA]</scope>
    <source>
        <strain evidence="4 5">SO-1</strain>
    </source>
</reference>
<dbReference type="Pfam" id="PF17803">
    <property type="entry name" value="Cadherin_4"/>
    <property type="match status" value="1"/>
</dbReference>